<dbReference type="EMBL" id="CABDUW010000033">
    <property type="protein sequence ID" value="VTJ53777.1"/>
    <property type="molecule type" value="Genomic_DNA"/>
</dbReference>
<sequence length="155" mass="17282">MGRDLRRRATPRQGPIGTLSPKDLITSLPQPTPGVTRFSLYVLDPRRPQIRVRVDLPGPVGTLDDLESLEPSERRCPDDRRWTFRRDNGCFGPSDKGPTLEPGSRLPGPPPVSFPEFLPHPVDTPSWTSTRSLLTENLREDLGLKVHGSRDGCQP</sequence>
<dbReference type="AlphaFoldDB" id="A0A5E4A930"/>
<feature type="region of interest" description="Disordered" evidence="1">
    <location>
        <begin position="85"/>
        <end position="128"/>
    </location>
</feature>
<reference evidence="2" key="1">
    <citation type="submission" date="2019-04" db="EMBL/GenBank/DDBJ databases">
        <authorList>
            <person name="Alioto T."/>
            <person name="Alioto T."/>
        </authorList>
    </citation>
    <scope>NUCLEOTIDE SEQUENCE [LARGE SCALE GENOMIC DNA]</scope>
</reference>
<proteinExistence type="predicted"/>
<feature type="compositionally biased region" description="Basic residues" evidence="1">
    <location>
        <begin position="1"/>
        <end position="10"/>
    </location>
</feature>
<accession>A0A5E4A930</accession>
<dbReference type="Proteomes" id="UP000335636">
    <property type="component" value="Unassembled WGS sequence"/>
</dbReference>
<keyword evidence="3" id="KW-1185">Reference proteome</keyword>
<organism evidence="2 3">
    <name type="scientific">Marmota monax</name>
    <name type="common">Woodchuck</name>
    <dbReference type="NCBI Taxonomy" id="9995"/>
    <lineage>
        <taxon>Eukaryota</taxon>
        <taxon>Metazoa</taxon>
        <taxon>Chordata</taxon>
        <taxon>Craniata</taxon>
        <taxon>Vertebrata</taxon>
        <taxon>Euteleostomi</taxon>
        <taxon>Mammalia</taxon>
        <taxon>Eutheria</taxon>
        <taxon>Euarchontoglires</taxon>
        <taxon>Glires</taxon>
        <taxon>Rodentia</taxon>
        <taxon>Sciuromorpha</taxon>
        <taxon>Sciuridae</taxon>
        <taxon>Xerinae</taxon>
        <taxon>Marmotini</taxon>
        <taxon>Marmota</taxon>
    </lineage>
</organism>
<comment type="caution">
    <text evidence="2">The sequence shown here is derived from an EMBL/GenBank/DDBJ whole genome shotgun (WGS) entry which is preliminary data.</text>
</comment>
<name>A0A5E4A930_MARMO</name>
<protein>
    <submittedName>
        <fullName evidence="2">Uncharacterized protein</fullName>
    </submittedName>
</protein>
<evidence type="ECO:0000313" key="3">
    <source>
        <dbReference type="Proteomes" id="UP000335636"/>
    </source>
</evidence>
<gene>
    <name evidence="2" type="ORF">MONAX_5E043345</name>
</gene>
<feature type="region of interest" description="Disordered" evidence="1">
    <location>
        <begin position="1"/>
        <end position="31"/>
    </location>
</feature>
<evidence type="ECO:0000313" key="2">
    <source>
        <dbReference type="EMBL" id="VTJ53777.1"/>
    </source>
</evidence>
<evidence type="ECO:0000256" key="1">
    <source>
        <dbReference type="SAM" id="MobiDB-lite"/>
    </source>
</evidence>